<sequence length="584" mass="65964">MDKPGDELTFLKRTHILKDNMMLIQPHPKHFAQLYEIVGITGKHTKKFAGHAEMDAPHNSKELDSDQATQFRRVFTDADWASSRENRRSISSVCLMFGGALLHSCSRTQKIVALSSAESELYAASSGACDGCLIEKILEWILKVPKVRMILYMDSSAARAVIARKGVGKIRRLSCRVLWLQQHLSTGQMEVAPVPGPKNPADLGAKRLSHKRLVSLMRMIGFYDMDNDHLLTDDTILREEARQLNQSAVRALNALSLLSGMALQGCQDGGQCEDGNGSSNNFMWETWRITLFQMGIAMLGIIGMILYKKFIRRGQLAEEAFHEALLEEQSRREEVPQLHREPHEPEEHGLPHRYPQDEEPYPHDCDDMEVDEEPFNVFGVNAASRPAPSSFAPRPTSAQTLHGDEELAEEDNLTEDDNDSMSVDTEQILDFGEREDDFINLTEEEYDSYRTRLLVEVRGVEQYLMKLNRKVRREMEDLDPRNVFYEDIRSQMVSGLREIMAMQRDVMNEGQATCARVIRFLHARHRYIHNRPPGDSDASMDQTSDPEGYAAVTYGWASDNTPSSCEEHAMEITPTGASGAADGS</sequence>
<dbReference type="Proteomes" id="UP001642484">
    <property type="component" value="Unassembled WGS sequence"/>
</dbReference>
<evidence type="ECO:0000256" key="1">
    <source>
        <dbReference type="SAM" id="MobiDB-lite"/>
    </source>
</evidence>
<dbReference type="EMBL" id="CAXAMN010002012">
    <property type="protein sequence ID" value="CAK8997336.1"/>
    <property type="molecule type" value="Genomic_DNA"/>
</dbReference>
<feature type="region of interest" description="Disordered" evidence="1">
    <location>
        <begin position="328"/>
        <end position="359"/>
    </location>
</feature>
<organism evidence="2 3">
    <name type="scientific">Durusdinium trenchii</name>
    <dbReference type="NCBI Taxonomy" id="1381693"/>
    <lineage>
        <taxon>Eukaryota</taxon>
        <taxon>Sar</taxon>
        <taxon>Alveolata</taxon>
        <taxon>Dinophyceae</taxon>
        <taxon>Suessiales</taxon>
        <taxon>Symbiodiniaceae</taxon>
        <taxon>Durusdinium</taxon>
    </lineage>
</organism>
<evidence type="ECO:0000313" key="2">
    <source>
        <dbReference type="EMBL" id="CAK8997336.1"/>
    </source>
</evidence>
<proteinExistence type="predicted"/>
<feature type="region of interest" description="Disordered" evidence="1">
    <location>
        <begin position="560"/>
        <end position="584"/>
    </location>
</feature>
<dbReference type="CDD" id="cd09272">
    <property type="entry name" value="RNase_HI_RT_Ty1"/>
    <property type="match status" value="1"/>
</dbReference>
<comment type="caution">
    <text evidence="2">The sequence shown here is derived from an EMBL/GenBank/DDBJ whole genome shotgun (WGS) entry which is preliminary data.</text>
</comment>
<name>A0ABP0I450_9DINO</name>
<dbReference type="PANTHER" id="PTHR11439">
    <property type="entry name" value="GAG-POL-RELATED RETROTRANSPOSON"/>
    <property type="match status" value="1"/>
</dbReference>
<gene>
    <name evidence="2" type="ORF">CCMP2556_LOCUS4820</name>
</gene>
<evidence type="ECO:0000313" key="3">
    <source>
        <dbReference type="Proteomes" id="UP001642484"/>
    </source>
</evidence>
<protein>
    <submittedName>
        <fullName evidence="2">Uncharacterized protein</fullName>
    </submittedName>
</protein>
<dbReference type="PANTHER" id="PTHR11439:SF481">
    <property type="entry name" value="REVERSE TRANSCRIPTASE TY1_COPIA-TYPE DOMAIN-CONTAINING PROTEIN"/>
    <property type="match status" value="1"/>
</dbReference>
<keyword evidence="3" id="KW-1185">Reference proteome</keyword>
<accession>A0ABP0I450</accession>
<reference evidence="2 3" key="1">
    <citation type="submission" date="2024-02" db="EMBL/GenBank/DDBJ databases">
        <authorList>
            <person name="Chen Y."/>
            <person name="Shah S."/>
            <person name="Dougan E. K."/>
            <person name="Thang M."/>
            <person name="Chan C."/>
        </authorList>
    </citation>
    <scope>NUCLEOTIDE SEQUENCE [LARGE SCALE GENOMIC DNA]</scope>
</reference>